<accession>A0ABX2V6N5</accession>
<evidence type="ECO:0000313" key="4">
    <source>
        <dbReference type="Proteomes" id="UP000078447"/>
    </source>
</evidence>
<protein>
    <submittedName>
        <fullName evidence="3">Uncharacterized protein</fullName>
    </submittedName>
</protein>
<proteinExistence type="predicted"/>
<sequence>MKKSLMALGFLFFLIGIPPVHAQELEKNEISVRESPTYGNYGTVDEIITDQKEPTYDGFDSPNDMAFLFACIALLATVGLGIVNATD</sequence>
<organism evidence="3 4">
    <name type="scientific">Exiguobacterium undae</name>
    <dbReference type="NCBI Taxonomy" id="169177"/>
    <lineage>
        <taxon>Bacteria</taxon>
        <taxon>Bacillati</taxon>
        <taxon>Bacillota</taxon>
        <taxon>Bacilli</taxon>
        <taxon>Bacillales</taxon>
        <taxon>Bacillales Family XII. Incertae Sedis</taxon>
        <taxon>Exiguobacterium</taxon>
    </lineage>
</organism>
<reference evidence="3 4" key="1">
    <citation type="submission" date="2016-03" db="EMBL/GenBank/DDBJ databases">
        <authorList>
            <person name="Cho S.-Y."/>
            <person name="Lim S."/>
            <person name="Kim H."/>
            <person name="Soh E.H."/>
            <person name="Moon J.S."/>
        </authorList>
    </citation>
    <scope>NUCLEOTIDE SEQUENCE [LARGE SCALE GENOMIC DNA]</scope>
    <source>
        <strain evidence="3 4">KCTC 3810</strain>
    </source>
</reference>
<keyword evidence="1" id="KW-0472">Membrane</keyword>
<keyword evidence="4" id="KW-1185">Reference proteome</keyword>
<evidence type="ECO:0000256" key="2">
    <source>
        <dbReference type="SAM" id="SignalP"/>
    </source>
</evidence>
<keyword evidence="1" id="KW-1133">Transmembrane helix</keyword>
<keyword evidence="2" id="KW-0732">Signal</keyword>
<feature type="chain" id="PRO_5046050690" evidence="2">
    <location>
        <begin position="23"/>
        <end position="87"/>
    </location>
</feature>
<dbReference type="Proteomes" id="UP000078447">
    <property type="component" value="Unassembled WGS sequence"/>
</dbReference>
<gene>
    <name evidence="3" type="ORF">A3783_12095</name>
</gene>
<comment type="caution">
    <text evidence="3">The sequence shown here is derived from an EMBL/GenBank/DDBJ whole genome shotgun (WGS) entry which is preliminary data.</text>
</comment>
<name>A0ABX2V6N5_9BACL</name>
<feature type="signal peptide" evidence="2">
    <location>
        <begin position="1"/>
        <end position="22"/>
    </location>
</feature>
<feature type="transmembrane region" description="Helical" evidence="1">
    <location>
        <begin position="65"/>
        <end position="85"/>
    </location>
</feature>
<evidence type="ECO:0000256" key="1">
    <source>
        <dbReference type="SAM" id="Phobius"/>
    </source>
</evidence>
<dbReference type="EMBL" id="LVVL01000015">
    <property type="protein sequence ID" value="OAN12278.1"/>
    <property type="molecule type" value="Genomic_DNA"/>
</dbReference>
<keyword evidence="1" id="KW-0812">Transmembrane</keyword>
<dbReference type="RefSeq" id="WP_028106931.1">
    <property type="nucleotide sequence ID" value="NZ_LVVL01000015.1"/>
</dbReference>
<evidence type="ECO:0000313" key="3">
    <source>
        <dbReference type="EMBL" id="OAN12278.1"/>
    </source>
</evidence>